<dbReference type="PROSITE" id="PS51257">
    <property type="entry name" value="PROKAR_LIPOPROTEIN"/>
    <property type="match status" value="1"/>
</dbReference>
<reference evidence="1" key="2">
    <citation type="submission" date="2021-03" db="EMBL/GenBank/DDBJ databases">
        <authorList>
            <person name="Artuso I."/>
            <person name="Turrini P."/>
            <person name="Pirolo M."/>
            <person name="Lugli G.A."/>
            <person name="Ventura M."/>
            <person name="Visca P."/>
        </authorList>
    </citation>
    <scope>NUCLEOTIDE SEQUENCE</scope>
    <source>
        <strain evidence="1">LMG 26462</strain>
    </source>
</reference>
<protein>
    <recommendedName>
        <fullName evidence="3">Lipoprotein</fullName>
    </recommendedName>
</protein>
<comment type="caution">
    <text evidence="1">The sequence shown here is derived from an EMBL/GenBank/DDBJ whole genome shotgun (WGS) entry which is preliminary data.</text>
</comment>
<accession>A0A9X1D567</accession>
<evidence type="ECO:0000313" key="2">
    <source>
        <dbReference type="Proteomes" id="UP001138921"/>
    </source>
</evidence>
<evidence type="ECO:0008006" key="3">
    <source>
        <dbReference type="Google" id="ProtNLM"/>
    </source>
</evidence>
<reference evidence="1" key="1">
    <citation type="journal article" date="2021" name="Microorganisms">
        <title>Phylogenomic Reconstruction and Metabolic Potential of the Genus Aminobacter.</title>
        <authorList>
            <person name="Artuso I."/>
            <person name="Turrini P."/>
            <person name="Pirolo M."/>
            <person name="Lugli G.A."/>
            <person name="Ventura M."/>
            <person name="Visca P."/>
        </authorList>
    </citation>
    <scope>NUCLEOTIDE SEQUENCE</scope>
    <source>
        <strain evidence="1">LMG 26462</strain>
    </source>
</reference>
<organism evidence="1 2">
    <name type="scientific">Aminobacter anthyllidis</name>
    <dbReference type="NCBI Taxonomy" id="1035067"/>
    <lineage>
        <taxon>Bacteria</taxon>
        <taxon>Pseudomonadati</taxon>
        <taxon>Pseudomonadota</taxon>
        <taxon>Alphaproteobacteria</taxon>
        <taxon>Hyphomicrobiales</taxon>
        <taxon>Phyllobacteriaceae</taxon>
        <taxon>Aminobacter</taxon>
    </lineage>
</organism>
<name>A0A9X1D567_9HYPH</name>
<dbReference type="Proteomes" id="UP001138921">
    <property type="component" value="Unassembled WGS sequence"/>
</dbReference>
<dbReference type="RefSeq" id="WP_214387896.1">
    <property type="nucleotide sequence ID" value="NZ_JAFLWW010000002.1"/>
</dbReference>
<sequence length="127" mass="14249">MSLSTARRAVGTLAVAAAIFLAGCQSDVMKGYIGQPLESVIIDYGPPTSVIELGRGQRAYQWSKISTNAVAGSTSGEYRDTRRGTRYEEYTTPGYVEEQECFYTFYATRSEGRWYITNFRKPKLECE</sequence>
<dbReference type="EMBL" id="JAFLWW010000002">
    <property type="protein sequence ID" value="MBT1155656.1"/>
    <property type="molecule type" value="Genomic_DNA"/>
</dbReference>
<keyword evidence="2" id="KW-1185">Reference proteome</keyword>
<evidence type="ECO:0000313" key="1">
    <source>
        <dbReference type="EMBL" id="MBT1155656.1"/>
    </source>
</evidence>
<proteinExistence type="predicted"/>
<dbReference type="AlphaFoldDB" id="A0A9X1D567"/>
<gene>
    <name evidence="1" type="ORF">J1C56_08625</name>
</gene>